<reference evidence="2 3" key="1">
    <citation type="journal article" date="2019" name="ACS Chem. Biol.">
        <title>Identification and Mobilization of a Cryptic Antibiotic Biosynthesis Gene Locus from a Human-Pathogenic Nocardia Isolate.</title>
        <authorList>
            <person name="Herisse M."/>
            <person name="Ishida K."/>
            <person name="Porter J.L."/>
            <person name="Howden B."/>
            <person name="Hertweck C."/>
            <person name="Stinear T.P."/>
            <person name="Pidot S.J."/>
        </authorList>
    </citation>
    <scope>NUCLEOTIDE SEQUENCE [LARGE SCALE GENOMIC DNA]</scope>
    <source>
        <strain evidence="2 3">AUSMDU00012717</strain>
    </source>
</reference>
<sequence>MLGSMPEPSDFYSEFGYYIHQVVALIDKRGDAMFRRELGISLRQFTLLRLFESGDVPSQQLLSDRLGIAKSAVSRQIDIARRNGWIVVEVSPHSRRQHTLTLTEAGRQLLSRAKALIETSELAGFGDLPQADVEATLRTLKSLHGKLLQQPLDQAT</sequence>
<protein>
    <submittedName>
        <fullName evidence="2">MarR family transcriptional regulator</fullName>
    </submittedName>
</protein>
<dbReference type="Pfam" id="PF12802">
    <property type="entry name" value="MarR_2"/>
    <property type="match status" value="1"/>
</dbReference>
<evidence type="ECO:0000259" key="1">
    <source>
        <dbReference type="PROSITE" id="PS50995"/>
    </source>
</evidence>
<dbReference type="SUPFAM" id="SSF46785">
    <property type="entry name" value="Winged helix' DNA-binding domain"/>
    <property type="match status" value="1"/>
</dbReference>
<dbReference type="PANTHER" id="PTHR33164">
    <property type="entry name" value="TRANSCRIPTIONAL REGULATOR, MARR FAMILY"/>
    <property type="match status" value="1"/>
</dbReference>
<accession>A0A6G9YHW4</accession>
<keyword evidence="3" id="KW-1185">Reference proteome</keyword>
<dbReference type="Gene3D" id="1.10.10.10">
    <property type="entry name" value="Winged helix-like DNA-binding domain superfamily/Winged helix DNA-binding domain"/>
    <property type="match status" value="1"/>
</dbReference>
<dbReference type="InterPro" id="IPR036390">
    <property type="entry name" value="WH_DNA-bd_sf"/>
</dbReference>
<dbReference type="KEGG" id="nah:F5544_24595"/>
<organism evidence="2 3">
    <name type="scientific">Nocardia arthritidis</name>
    <dbReference type="NCBI Taxonomy" id="228602"/>
    <lineage>
        <taxon>Bacteria</taxon>
        <taxon>Bacillati</taxon>
        <taxon>Actinomycetota</taxon>
        <taxon>Actinomycetes</taxon>
        <taxon>Mycobacteriales</taxon>
        <taxon>Nocardiaceae</taxon>
        <taxon>Nocardia</taxon>
    </lineage>
</organism>
<dbReference type="GO" id="GO:0006950">
    <property type="term" value="P:response to stress"/>
    <property type="evidence" value="ECO:0007669"/>
    <property type="project" value="TreeGrafter"/>
</dbReference>
<dbReference type="InterPro" id="IPR036388">
    <property type="entry name" value="WH-like_DNA-bd_sf"/>
</dbReference>
<evidence type="ECO:0000313" key="3">
    <source>
        <dbReference type="Proteomes" id="UP000503540"/>
    </source>
</evidence>
<dbReference type="PANTHER" id="PTHR33164:SF43">
    <property type="entry name" value="HTH-TYPE TRANSCRIPTIONAL REPRESSOR YETL"/>
    <property type="match status" value="1"/>
</dbReference>
<gene>
    <name evidence="2" type="ORF">F5544_24595</name>
</gene>
<dbReference type="SMART" id="SM00347">
    <property type="entry name" value="HTH_MARR"/>
    <property type="match status" value="1"/>
</dbReference>
<dbReference type="Proteomes" id="UP000503540">
    <property type="component" value="Chromosome"/>
</dbReference>
<dbReference type="GO" id="GO:0003700">
    <property type="term" value="F:DNA-binding transcription factor activity"/>
    <property type="evidence" value="ECO:0007669"/>
    <property type="project" value="InterPro"/>
</dbReference>
<dbReference type="InterPro" id="IPR039422">
    <property type="entry name" value="MarR/SlyA-like"/>
</dbReference>
<dbReference type="PROSITE" id="PS50995">
    <property type="entry name" value="HTH_MARR_2"/>
    <property type="match status" value="1"/>
</dbReference>
<name>A0A6G9YHW4_9NOCA</name>
<feature type="domain" description="HTH marR-type" evidence="1">
    <location>
        <begin position="12"/>
        <end position="149"/>
    </location>
</feature>
<dbReference type="AlphaFoldDB" id="A0A6G9YHW4"/>
<dbReference type="InterPro" id="IPR000835">
    <property type="entry name" value="HTH_MarR-typ"/>
</dbReference>
<dbReference type="EMBL" id="CP046172">
    <property type="protein sequence ID" value="QIS12774.1"/>
    <property type="molecule type" value="Genomic_DNA"/>
</dbReference>
<evidence type="ECO:0000313" key="2">
    <source>
        <dbReference type="EMBL" id="QIS12774.1"/>
    </source>
</evidence>
<proteinExistence type="predicted"/>